<dbReference type="Pfam" id="PF00429">
    <property type="entry name" value="TLV_coat"/>
    <property type="match status" value="1"/>
</dbReference>
<dbReference type="EMBL" id="WEKW01012793">
    <property type="protein sequence ID" value="NWI27044.1"/>
    <property type="molecule type" value="Genomic_DNA"/>
</dbReference>
<organism evidence="1 2">
    <name type="scientific">Sula dactylatra</name>
    <name type="common">Masked booby</name>
    <dbReference type="NCBI Taxonomy" id="56068"/>
    <lineage>
        <taxon>Eukaryota</taxon>
        <taxon>Metazoa</taxon>
        <taxon>Chordata</taxon>
        <taxon>Craniata</taxon>
        <taxon>Vertebrata</taxon>
        <taxon>Euteleostomi</taxon>
        <taxon>Archelosauria</taxon>
        <taxon>Archosauria</taxon>
        <taxon>Dinosauria</taxon>
        <taxon>Saurischia</taxon>
        <taxon>Theropoda</taxon>
        <taxon>Coelurosauria</taxon>
        <taxon>Aves</taxon>
        <taxon>Neognathae</taxon>
        <taxon>Neoaves</taxon>
        <taxon>Aequornithes</taxon>
        <taxon>Suliformes</taxon>
        <taxon>Sulidae</taxon>
        <taxon>Sula</taxon>
    </lineage>
</organism>
<reference evidence="1" key="1">
    <citation type="submission" date="2019-10" db="EMBL/GenBank/DDBJ databases">
        <title>Bird 10,000 Genomes (B10K) Project - Family phase.</title>
        <authorList>
            <person name="Zhang G."/>
        </authorList>
    </citation>
    <scope>NUCLEOTIDE SEQUENCE</scope>
    <source>
        <strain evidence="1">B10K-DU-002-49</strain>
        <tissue evidence="1">Muscle</tissue>
    </source>
</reference>
<feature type="non-terminal residue" evidence="1">
    <location>
        <position position="1"/>
    </location>
</feature>
<dbReference type="Proteomes" id="UP000619137">
    <property type="component" value="Unassembled WGS sequence"/>
</dbReference>
<dbReference type="AlphaFoldDB" id="A0A851A555"/>
<comment type="caution">
    <text evidence="1">The sequence shown here is derived from an EMBL/GenBank/DDBJ whole genome shotgun (WGS) entry which is preliminary data.</text>
</comment>
<accession>A0A851A555</accession>
<evidence type="ECO:0000313" key="1">
    <source>
        <dbReference type="EMBL" id="NWI27044.1"/>
    </source>
</evidence>
<gene>
    <name evidence="1" type="primary">Env1_0</name>
    <name evidence="1" type="ORF">SULDAC_R13963</name>
</gene>
<proteinExistence type="predicted"/>
<evidence type="ECO:0000313" key="2">
    <source>
        <dbReference type="Proteomes" id="UP000619137"/>
    </source>
</evidence>
<keyword evidence="2" id="KW-1185">Reference proteome</keyword>
<protein>
    <submittedName>
        <fullName evidence="1">ENV1 protein</fullName>
    </submittedName>
</protein>
<name>A0A851A555_SULDA</name>
<dbReference type="InterPro" id="IPR018154">
    <property type="entry name" value="TLV/ENV_coat_polyprotein"/>
</dbReference>
<feature type="non-terminal residue" evidence="1">
    <location>
        <position position="82"/>
    </location>
</feature>
<sequence length="82" mass="9156">LIESNPLWKLLQTAYQALNDTSPDATQDCWLCYDVKPPLYEGIGLNLTVSYSTEENPRQCMWNEKQVGATMQQISGQGTCVG</sequence>